<dbReference type="PANTHER" id="PTHR40903:SF1">
    <property type="entry name" value="HYPHALLY REGULATED CELL WALL PROTEIN 3"/>
    <property type="match status" value="1"/>
</dbReference>
<name>A0A4Y2ML50_ARAVE</name>
<accession>A0A4Y2ML50</accession>
<dbReference type="OrthoDB" id="6437272at2759"/>
<sequence length="787" mass="79223">MGVSWTQAGAGIGSGVGGGLRRGVGIGWAGGLGLGASLGAGLGGGLGLGAGIGAGLGAGVNAGLDVGAGLGLGAGVGVGAGLGIGAGVDVGAGLDVGANVNGTLTPEDAMVLFQQRLKKDLLRNRYFRSVFSDSIPTAAVSNIASAIAQFLSKAFKLPRSYLLNLESDITTHIRRDLATPEEYAEGVSTSFVNLLTAANLLVPSAIGVQVGMASKAITSGVLNFIATNKVAGVGLGISSNPYNSYFSILSGLEMLPYVGPDAVSRKYPPILKAVRATNFGARFTQAMISNLISSNKFSDAFLLGVPAPAWKQVAQCIGNSVAEAFGSPNPTFFTDVYANALLSMGEKLSYKTYARVLSAATAKALYALGYFVSGNPNIQAAIAANAIIKTIVRCQTKYDKQFPTLSTNLGLPWMTPVAGVLPPQIGAGVNVEANAGANVGVGVGADLGVDLGANVGLDVGANVGLDANLDVDVAADVRADLDAGVEAIGGLGRRRRDLLGGAQAGLGVAADVKANVGADFDAGVGLDADVDVGAAADVDVGLGIGADLQAGLGANVGLGVGLGANVGLGVEVGANAGVQGGVNAGAEAGAGILSILDVLPQMLAEKLFSSTAIYTSMSIVGPRKVANLIGQGIAAQFGFPSAAVFATAYDISLANMPDSNFAPSIVAIARATTEALANAGVLANGFTVLSADQLSTAIVLKYSSLIATSLDTKEWNVGPRWTYIYDQDFIAPPLSRGYNYWRPNVFSGNIGSYDDSLALDYGMGNSVTLNVPADNGIPSARSKILLK</sequence>
<evidence type="ECO:0000313" key="2">
    <source>
        <dbReference type="EMBL" id="GBN27898.1"/>
    </source>
</evidence>
<feature type="domain" description="Tubuliform egg casing silk strands structural" evidence="1">
    <location>
        <begin position="280"/>
        <end position="390"/>
    </location>
</feature>
<dbReference type="InterPro" id="IPR043070">
    <property type="entry name" value="Spidroin_repeat"/>
</dbReference>
<dbReference type="EMBL" id="BGPR01007567">
    <property type="protein sequence ID" value="GBN27898.1"/>
    <property type="molecule type" value="Genomic_DNA"/>
</dbReference>
<comment type="caution">
    <text evidence="2">The sequence shown here is derived from an EMBL/GenBank/DDBJ whole genome shotgun (WGS) entry which is preliminary data.</text>
</comment>
<keyword evidence="3" id="KW-1185">Reference proteome</keyword>
<dbReference type="Pfam" id="PF12042">
    <property type="entry name" value="RP1-2"/>
    <property type="match status" value="1"/>
</dbReference>
<gene>
    <name evidence="2" type="ORF">AVEN_17793_1</name>
</gene>
<dbReference type="Proteomes" id="UP000499080">
    <property type="component" value="Unassembled WGS sequence"/>
</dbReference>
<organism evidence="2 3">
    <name type="scientific">Araneus ventricosus</name>
    <name type="common">Orbweaver spider</name>
    <name type="synonym">Epeira ventricosa</name>
    <dbReference type="NCBI Taxonomy" id="182803"/>
    <lineage>
        <taxon>Eukaryota</taxon>
        <taxon>Metazoa</taxon>
        <taxon>Ecdysozoa</taxon>
        <taxon>Arthropoda</taxon>
        <taxon>Chelicerata</taxon>
        <taxon>Arachnida</taxon>
        <taxon>Araneae</taxon>
        <taxon>Araneomorphae</taxon>
        <taxon>Entelegynae</taxon>
        <taxon>Araneoidea</taxon>
        <taxon>Araneidae</taxon>
        <taxon>Araneus</taxon>
    </lineage>
</organism>
<dbReference type="AlphaFoldDB" id="A0A4Y2ML50"/>
<protein>
    <recommendedName>
        <fullName evidence="1">Tubuliform egg casing silk strands structural domain-containing protein</fullName>
    </recommendedName>
</protein>
<evidence type="ECO:0000313" key="3">
    <source>
        <dbReference type="Proteomes" id="UP000499080"/>
    </source>
</evidence>
<evidence type="ECO:0000259" key="1">
    <source>
        <dbReference type="Pfam" id="PF12042"/>
    </source>
</evidence>
<dbReference type="PANTHER" id="PTHR40903">
    <property type="entry name" value="GLYCINE-RICH CELL WALL STRUCTURAL PROTEIN 1-LIKE"/>
    <property type="match status" value="1"/>
</dbReference>
<dbReference type="InterPro" id="IPR021915">
    <property type="entry name" value="RP1-2"/>
</dbReference>
<dbReference type="Gene3D" id="1.10.274.60">
    <property type="entry name" value="Spidroin, repetitive domain"/>
    <property type="match status" value="2"/>
</dbReference>
<proteinExistence type="predicted"/>
<reference evidence="2 3" key="1">
    <citation type="journal article" date="2019" name="Sci. Rep.">
        <title>Orb-weaving spider Araneus ventricosus genome elucidates the spidroin gene catalogue.</title>
        <authorList>
            <person name="Kono N."/>
            <person name="Nakamura H."/>
            <person name="Ohtoshi R."/>
            <person name="Moran D.A.P."/>
            <person name="Shinohara A."/>
            <person name="Yoshida Y."/>
            <person name="Fujiwara M."/>
            <person name="Mori M."/>
            <person name="Tomita M."/>
            <person name="Arakawa K."/>
        </authorList>
    </citation>
    <scope>NUCLEOTIDE SEQUENCE [LARGE SCALE GENOMIC DNA]</scope>
</reference>